<dbReference type="Gene3D" id="3.40.1580.10">
    <property type="entry name" value="SMI1/KNR4-like"/>
    <property type="match status" value="1"/>
</dbReference>
<protein>
    <submittedName>
        <fullName evidence="2">SMI1/KNR4 family protein</fullName>
    </submittedName>
</protein>
<dbReference type="EMBL" id="RJUF01000016">
    <property type="protein sequence ID" value="MCP9762885.1"/>
    <property type="molecule type" value="Genomic_DNA"/>
</dbReference>
<reference evidence="2 3" key="1">
    <citation type="submission" date="2018-11" db="EMBL/GenBank/DDBJ databases">
        <title>Novel bacteria species description.</title>
        <authorList>
            <person name="Han J.-H."/>
        </authorList>
    </citation>
    <scope>NUCLEOTIDE SEQUENCE [LARGE SCALE GENOMIC DNA]</scope>
    <source>
        <strain evidence="2 3">KCTC23259</strain>
    </source>
</reference>
<evidence type="ECO:0000313" key="2">
    <source>
        <dbReference type="EMBL" id="MCP9762885.1"/>
    </source>
</evidence>
<dbReference type="Pfam" id="PF09346">
    <property type="entry name" value="SMI1_KNR4"/>
    <property type="match status" value="1"/>
</dbReference>
<keyword evidence="3" id="KW-1185">Reference proteome</keyword>
<name>A0AAE3H4P5_9BACT</name>
<comment type="caution">
    <text evidence="2">The sequence shown here is derived from an EMBL/GenBank/DDBJ whole genome shotgun (WGS) entry which is preliminary data.</text>
</comment>
<evidence type="ECO:0000313" key="3">
    <source>
        <dbReference type="Proteomes" id="UP001204144"/>
    </source>
</evidence>
<dbReference type="SMART" id="SM00860">
    <property type="entry name" value="SMI1_KNR4"/>
    <property type="match status" value="1"/>
</dbReference>
<dbReference type="AlphaFoldDB" id="A0AAE3H4P5"/>
<organism evidence="2 3">
    <name type="scientific">Lacihabitans soyangensis</name>
    <dbReference type="NCBI Taxonomy" id="869394"/>
    <lineage>
        <taxon>Bacteria</taxon>
        <taxon>Pseudomonadati</taxon>
        <taxon>Bacteroidota</taxon>
        <taxon>Cytophagia</taxon>
        <taxon>Cytophagales</taxon>
        <taxon>Leadbetterellaceae</taxon>
        <taxon>Lacihabitans</taxon>
    </lineage>
</organism>
<gene>
    <name evidence="2" type="ORF">EGI31_07940</name>
</gene>
<sequence>MNWIEIINGFENSEEKSFEFYNSVNSETILKFHRTFSFDLPNELKDLLNQTNGIGELLKINNKPSPIHIGFLIYQLEEIIEVNLNMRNNLDFQDLYMPFDCLFFISNAGNGDLFGYRVLNNKIKWNEIYCWNHETDERVMVANNLYDFLNRWIKGEIKV</sequence>
<dbReference type="SUPFAM" id="SSF160631">
    <property type="entry name" value="SMI1/KNR4-like"/>
    <property type="match status" value="1"/>
</dbReference>
<feature type="domain" description="Knr4/Smi1-like" evidence="1">
    <location>
        <begin position="23"/>
        <end position="151"/>
    </location>
</feature>
<dbReference type="RefSeq" id="WP_255036667.1">
    <property type="nucleotide sequence ID" value="NZ_RJUF01000016.1"/>
</dbReference>
<evidence type="ECO:0000259" key="1">
    <source>
        <dbReference type="SMART" id="SM00860"/>
    </source>
</evidence>
<proteinExistence type="predicted"/>
<dbReference type="Proteomes" id="UP001204144">
    <property type="component" value="Unassembled WGS sequence"/>
</dbReference>
<dbReference type="InterPro" id="IPR018958">
    <property type="entry name" value="Knr4/Smi1-like_dom"/>
</dbReference>
<accession>A0AAE3H4P5</accession>
<dbReference type="InterPro" id="IPR037883">
    <property type="entry name" value="Knr4/Smi1-like_sf"/>
</dbReference>